<sequence length="257" mass="29943">MDYQSSIFSYLLHQSIPMSMINILENQRVTNKDLQIMDRDDVEHLFKNEYGFTFADRKRFWNTIQKLRSPNRKCQIICIGEKEDDDGIPDVYEAVNTKPPTYSVSIAPSASCKEDSDDEFNIAENSSSNLVDTPNTSITSLSTAASNNPTDYKFQYPVELPQFSAKVTKALEYNTIQDEWDTFMKELVCWILNKKKDFLIKAEYQAIGQTIYKCYPSIGKDGYRPWSYFCRILTDKLRKERRRRGYPCTKSWKPLST</sequence>
<evidence type="ECO:0000313" key="3">
    <source>
        <dbReference type="Proteomes" id="UP000663828"/>
    </source>
</evidence>
<gene>
    <name evidence="1" type="ORF">EDS130_LOCUS28619</name>
    <name evidence="2" type="ORF">XAT740_LOCUS42223</name>
</gene>
<keyword evidence="3" id="KW-1185">Reference proteome</keyword>
<reference evidence="2" key="1">
    <citation type="submission" date="2021-02" db="EMBL/GenBank/DDBJ databases">
        <authorList>
            <person name="Nowell W R."/>
        </authorList>
    </citation>
    <scope>NUCLEOTIDE SEQUENCE</scope>
</reference>
<dbReference type="EMBL" id="CAJNOR010005037">
    <property type="protein sequence ID" value="CAF1541614.1"/>
    <property type="molecule type" value="Genomic_DNA"/>
</dbReference>
<evidence type="ECO:0000313" key="1">
    <source>
        <dbReference type="EMBL" id="CAF1263073.1"/>
    </source>
</evidence>
<dbReference type="OrthoDB" id="6419603at2759"/>
<dbReference type="EMBL" id="CAJNOJ010000187">
    <property type="protein sequence ID" value="CAF1263073.1"/>
    <property type="molecule type" value="Genomic_DNA"/>
</dbReference>
<name>A0A815WGB8_ADIRI</name>
<organism evidence="2 3">
    <name type="scientific">Adineta ricciae</name>
    <name type="common">Rotifer</name>
    <dbReference type="NCBI Taxonomy" id="249248"/>
    <lineage>
        <taxon>Eukaryota</taxon>
        <taxon>Metazoa</taxon>
        <taxon>Spiralia</taxon>
        <taxon>Gnathifera</taxon>
        <taxon>Rotifera</taxon>
        <taxon>Eurotatoria</taxon>
        <taxon>Bdelloidea</taxon>
        <taxon>Adinetida</taxon>
        <taxon>Adinetidae</taxon>
        <taxon>Adineta</taxon>
    </lineage>
</organism>
<proteinExistence type="predicted"/>
<accession>A0A815WGB8</accession>
<protein>
    <submittedName>
        <fullName evidence="2">Uncharacterized protein</fullName>
    </submittedName>
</protein>
<evidence type="ECO:0000313" key="2">
    <source>
        <dbReference type="EMBL" id="CAF1541614.1"/>
    </source>
</evidence>
<comment type="caution">
    <text evidence="2">The sequence shown here is derived from an EMBL/GenBank/DDBJ whole genome shotgun (WGS) entry which is preliminary data.</text>
</comment>
<dbReference type="AlphaFoldDB" id="A0A815WGB8"/>
<dbReference type="Proteomes" id="UP000663852">
    <property type="component" value="Unassembled WGS sequence"/>
</dbReference>
<dbReference type="Proteomes" id="UP000663828">
    <property type="component" value="Unassembled WGS sequence"/>
</dbReference>